<dbReference type="Proteomes" id="UP000430670">
    <property type="component" value="Unassembled WGS sequence"/>
</dbReference>
<evidence type="ECO:0000313" key="11">
    <source>
        <dbReference type="Proteomes" id="UP000430670"/>
    </source>
</evidence>
<dbReference type="InterPro" id="IPR017896">
    <property type="entry name" value="4Fe4S_Fe-S-bd"/>
</dbReference>
<dbReference type="Gene3D" id="3.40.109.10">
    <property type="entry name" value="NADH Oxidase"/>
    <property type="match status" value="1"/>
</dbReference>
<evidence type="ECO:0000256" key="2">
    <source>
        <dbReference type="ARBA" id="ARBA00007118"/>
    </source>
</evidence>
<comment type="cofactor">
    <cofactor evidence="1">
        <name>FMN</name>
        <dbReference type="ChEBI" id="CHEBI:58210"/>
    </cofactor>
</comment>
<dbReference type="AlphaFoldDB" id="A0A6I3SGP7"/>
<keyword evidence="6" id="KW-0560">Oxidoreductase</keyword>
<evidence type="ECO:0000256" key="8">
    <source>
        <dbReference type="ARBA" id="ARBA00023014"/>
    </source>
</evidence>
<dbReference type="InterPro" id="IPR017900">
    <property type="entry name" value="4Fe4S_Fe_S_CS"/>
</dbReference>
<dbReference type="GO" id="GO:0046872">
    <property type="term" value="F:metal ion binding"/>
    <property type="evidence" value="ECO:0007669"/>
    <property type="project" value="UniProtKB-KW"/>
</dbReference>
<evidence type="ECO:0000256" key="5">
    <source>
        <dbReference type="ARBA" id="ARBA00022723"/>
    </source>
</evidence>
<dbReference type="PROSITE" id="PS00198">
    <property type="entry name" value="4FE4S_FER_1"/>
    <property type="match status" value="1"/>
</dbReference>
<keyword evidence="3" id="KW-0285">Flavoprotein</keyword>
<feature type="domain" description="4Fe-4S ferredoxin-type" evidence="9">
    <location>
        <begin position="41"/>
        <end position="73"/>
    </location>
</feature>
<protein>
    <submittedName>
        <fullName evidence="10">4Fe-4S dicluster domain-containing protein</fullName>
    </submittedName>
</protein>
<dbReference type="RefSeq" id="WP_155475101.1">
    <property type="nucleotide sequence ID" value="NZ_WNKU01000002.1"/>
</dbReference>
<name>A0A6I3SGP7_HELMO</name>
<dbReference type="OrthoDB" id="368873at2"/>
<keyword evidence="7" id="KW-0408">Iron</keyword>
<feature type="domain" description="4Fe-4S ferredoxin-type" evidence="9">
    <location>
        <begin position="12"/>
        <end position="40"/>
    </location>
</feature>
<dbReference type="GO" id="GO:0016491">
    <property type="term" value="F:oxidoreductase activity"/>
    <property type="evidence" value="ECO:0007669"/>
    <property type="project" value="UniProtKB-KW"/>
</dbReference>
<dbReference type="EMBL" id="WNKU01000002">
    <property type="protein sequence ID" value="MTV48003.1"/>
    <property type="molecule type" value="Genomic_DNA"/>
</dbReference>
<dbReference type="InterPro" id="IPR029479">
    <property type="entry name" value="Nitroreductase"/>
</dbReference>
<gene>
    <name evidence="10" type="ORF">GJ688_03290</name>
</gene>
<keyword evidence="5" id="KW-0479">Metal-binding</keyword>
<keyword evidence="11" id="KW-1185">Reference proteome</keyword>
<sequence>MSIKTSRAAGTAEVVIDHESCIGCGLCVRVCKGAPLYIEQGKVHVDQSRVFGCIGCGHCMAVCPRDCIRVHGRCLSPDDRKTLSEETLRASYEQLTSLLLARRSVREFSSKEVEQEYIEKIIDAASMAPMGIPPSDVYIMVLAGRDKVKGFSDDLVDFACSKKWLLSPPMLMLERPFMGEEEHELMKSFVVPALNMFIDGKKKGEDWLLYNAPLALFFTSSPYADPADPYIAATYAMVAAESLGLGSCMIGSVAPVVKYSDFLKRKYGLPMKYQSGIVVILGYPTLTYQRALKRTFADVRYY</sequence>
<comment type="caution">
    <text evidence="10">The sequence shown here is derived from an EMBL/GenBank/DDBJ whole genome shotgun (WGS) entry which is preliminary data.</text>
</comment>
<dbReference type="PANTHER" id="PTHR43673">
    <property type="entry name" value="NAD(P)H NITROREDUCTASE YDGI-RELATED"/>
    <property type="match status" value="1"/>
</dbReference>
<organism evidence="10 11">
    <name type="scientific">Heliobacterium mobile</name>
    <name type="common">Heliobacillus mobilis</name>
    <dbReference type="NCBI Taxonomy" id="28064"/>
    <lineage>
        <taxon>Bacteria</taxon>
        <taxon>Bacillati</taxon>
        <taxon>Bacillota</taxon>
        <taxon>Clostridia</taxon>
        <taxon>Eubacteriales</taxon>
        <taxon>Heliobacteriaceae</taxon>
        <taxon>Heliobacterium</taxon>
    </lineage>
</organism>
<keyword evidence="4" id="KW-0288">FMN</keyword>
<dbReference type="SUPFAM" id="SSF55469">
    <property type="entry name" value="FMN-dependent nitroreductase-like"/>
    <property type="match status" value="1"/>
</dbReference>
<evidence type="ECO:0000256" key="6">
    <source>
        <dbReference type="ARBA" id="ARBA00023002"/>
    </source>
</evidence>
<dbReference type="Pfam" id="PF00881">
    <property type="entry name" value="Nitroreductase"/>
    <property type="match status" value="1"/>
</dbReference>
<proteinExistence type="inferred from homology"/>
<dbReference type="PROSITE" id="PS51379">
    <property type="entry name" value="4FE4S_FER_2"/>
    <property type="match status" value="2"/>
</dbReference>
<evidence type="ECO:0000256" key="7">
    <source>
        <dbReference type="ARBA" id="ARBA00023004"/>
    </source>
</evidence>
<keyword evidence="8" id="KW-0411">Iron-sulfur</keyword>
<evidence type="ECO:0000313" key="10">
    <source>
        <dbReference type="EMBL" id="MTV48003.1"/>
    </source>
</evidence>
<dbReference type="GO" id="GO:0051536">
    <property type="term" value="F:iron-sulfur cluster binding"/>
    <property type="evidence" value="ECO:0007669"/>
    <property type="project" value="UniProtKB-KW"/>
</dbReference>
<accession>A0A6I3SGP7</accession>
<dbReference type="Pfam" id="PF14697">
    <property type="entry name" value="Fer4_21"/>
    <property type="match status" value="1"/>
</dbReference>
<dbReference type="SUPFAM" id="SSF54862">
    <property type="entry name" value="4Fe-4S ferredoxins"/>
    <property type="match status" value="1"/>
</dbReference>
<dbReference type="Gene3D" id="3.30.70.20">
    <property type="match status" value="2"/>
</dbReference>
<dbReference type="InterPro" id="IPR000415">
    <property type="entry name" value="Nitroreductase-like"/>
</dbReference>
<evidence type="ECO:0000259" key="9">
    <source>
        <dbReference type="PROSITE" id="PS51379"/>
    </source>
</evidence>
<evidence type="ECO:0000256" key="3">
    <source>
        <dbReference type="ARBA" id="ARBA00022630"/>
    </source>
</evidence>
<dbReference type="PANTHER" id="PTHR43673:SF2">
    <property type="entry name" value="NITROREDUCTASE"/>
    <property type="match status" value="1"/>
</dbReference>
<evidence type="ECO:0000256" key="4">
    <source>
        <dbReference type="ARBA" id="ARBA00022643"/>
    </source>
</evidence>
<comment type="similarity">
    <text evidence="2">Belongs to the nitroreductase family.</text>
</comment>
<evidence type="ECO:0000256" key="1">
    <source>
        <dbReference type="ARBA" id="ARBA00001917"/>
    </source>
</evidence>
<reference evidence="10 11" key="1">
    <citation type="submission" date="2019-11" db="EMBL/GenBank/DDBJ databases">
        <title>Whole-genome sequence of a the green, strictly anaerobic photosynthetic bacterium Heliobacillus mobilis DSM 6151.</title>
        <authorList>
            <person name="Kyndt J.A."/>
            <person name="Meyer T.E."/>
        </authorList>
    </citation>
    <scope>NUCLEOTIDE SEQUENCE [LARGE SCALE GENOMIC DNA]</scope>
    <source>
        <strain evidence="10 11">DSM 6151</strain>
    </source>
</reference>